<evidence type="ECO:0000256" key="2">
    <source>
        <dbReference type="ARBA" id="ARBA00004496"/>
    </source>
</evidence>
<evidence type="ECO:0000256" key="8">
    <source>
        <dbReference type="ARBA" id="ARBA00022691"/>
    </source>
</evidence>
<evidence type="ECO:0000256" key="4">
    <source>
        <dbReference type="ARBA" id="ARBA00011905"/>
    </source>
</evidence>
<dbReference type="RefSeq" id="WP_131002211.1">
    <property type="nucleotide sequence ID" value="NZ_JBHSZR010000005.1"/>
</dbReference>
<dbReference type="InterPro" id="IPR029063">
    <property type="entry name" value="SAM-dependent_MTases_sf"/>
</dbReference>
<protein>
    <recommendedName>
        <fullName evidence="4 9">Thiopurine S-methyltransferase</fullName>
        <ecNumber evidence="4 9">2.1.1.67</ecNumber>
    </recommendedName>
    <alternativeName>
        <fullName evidence="9">Thiopurine methyltransferase</fullName>
    </alternativeName>
</protein>
<dbReference type="EC" id="2.1.1.67" evidence="4 9"/>
<evidence type="ECO:0000256" key="9">
    <source>
        <dbReference type="HAMAP-Rule" id="MF_00812"/>
    </source>
</evidence>
<proteinExistence type="inferred from homology"/>
<evidence type="ECO:0000256" key="7">
    <source>
        <dbReference type="ARBA" id="ARBA00022679"/>
    </source>
</evidence>
<accession>A0A4Q9GJH6</accession>
<keyword evidence="8 9" id="KW-0949">S-adenosyl-L-methionine</keyword>
<evidence type="ECO:0000256" key="5">
    <source>
        <dbReference type="ARBA" id="ARBA00022490"/>
    </source>
</evidence>
<name>A0A4Q9GJH6_9HYPH</name>
<sequence>MDADFWRARWREGRLGWHRADVNPLLARHLPALGLAPGARIFMPLCGKSRDIHWLLGEGFCVAGCELVETAVEQLFEELGVAPTIEDRGRLKLYRAEGVDIVVGDIFDLDAETLGRVEAVYDRAALVALPPETRKRYAAHVAAATACAPQILVTYVYDQSLIGGPPFSVTDEEVRALYAGAYDVTLLESADVEGGMKGRCPAIEHALALRHC</sequence>
<dbReference type="InterPro" id="IPR022474">
    <property type="entry name" value="Thiopur_S-MeTfrase_Se/Te_detox"/>
</dbReference>
<feature type="binding site" evidence="9">
    <location>
        <position position="123"/>
    </location>
    <ligand>
        <name>S-adenosyl-L-methionine</name>
        <dbReference type="ChEBI" id="CHEBI:59789"/>
    </ligand>
</feature>
<dbReference type="GO" id="GO:0010038">
    <property type="term" value="P:response to metal ion"/>
    <property type="evidence" value="ECO:0007669"/>
    <property type="project" value="InterPro"/>
</dbReference>
<dbReference type="PIRSF" id="PIRSF023956">
    <property type="entry name" value="Thiopurine_S-methyltransferase"/>
    <property type="match status" value="1"/>
</dbReference>
<dbReference type="InterPro" id="IPR008854">
    <property type="entry name" value="TPMT"/>
</dbReference>
<feature type="binding site" evidence="9">
    <location>
        <position position="10"/>
    </location>
    <ligand>
        <name>S-adenosyl-L-methionine</name>
        <dbReference type="ChEBI" id="CHEBI:59789"/>
    </ligand>
</feature>
<evidence type="ECO:0000256" key="1">
    <source>
        <dbReference type="ARBA" id="ARBA00000903"/>
    </source>
</evidence>
<feature type="binding site" evidence="9">
    <location>
        <position position="45"/>
    </location>
    <ligand>
        <name>S-adenosyl-L-methionine</name>
        <dbReference type="ChEBI" id="CHEBI:59789"/>
    </ligand>
</feature>
<feature type="binding site" evidence="9">
    <location>
        <position position="66"/>
    </location>
    <ligand>
        <name>S-adenosyl-L-methionine</name>
        <dbReference type="ChEBI" id="CHEBI:59789"/>
    </ligand>
</feature>
<comment type="similarity">
    <text evidence="3 9">Belongs to the class I-like SAM-binding methyltransferase superfamily. TPMT family.</text>
</comment>
<reference evidence="10 11" key="1">
    <citation type="submission" date="2019-02" db="EMBL/GenBank/DDBJ databases">
        <title>Hansschlegelia quercus sp. nov., a novel methylotrophic bacterium from buds of oak (Quercus robur L.).</title>
        <authorList>
            <person name="Agafonova N.V."/>
            <person name="Kaparullina E.N."/>
            <person name="Grouzdev D.S."/>
            <person name="Doronina N.V."/>
        </authorList>
    </citation>
    <scope>NUCLEOTIDE SEQUENCE [LARGE SCALE GENOMIC DNA]</scope>
    <source>
        <strain evidence="10 11">Dub</strain>
    </source>
</reference>
<dbReference type="NCBIfam" id="TIGR03840">
    <property type="entry name" value="TMPT_Se_Te"/>
    <property type="match status" value="1"/>
</dbReference>
<dbReference type="FunFam" id="3.40.50.150:FF:000101">
    <property type="entry name" value="Thiopurine S-methyltransferase"/>
    <property type="match status" value="1"/>
</dbReference>
<keyword evidence="6 9" id="KW-0489">Methyltransferase</keyword>
<keyword evidence="7 9" id="KW-0808">Transferase</keyword>
<dbReference type="GO" id="GO:0032259">
    <property type="term" value="P:methylation"/>
    <property type="evidence" value="ECO:0007669"/>
    <property type="project" value="UniProtKB-KW"/>
</dbReference>
<gene>
    <name evidence="10" type="primary">tmpT</name>
    <name evidence="9" type="synonym">tpm</name>
    <name evidence="10" type="ORF">EYR15_06465</name>
</gene>
<evidence type="ECO:0000313" key="10">
    <source>
        <dbReference type="EMBL" id="TBN54469.1"/>
    </source>
</evidence>
<keyword evidence="11" id="KW-1185">Reference proteome</keyword>
<organism evidence="10 11">
    <name type="scientific">Hansschlegelia quercus</name>
    <dbReference type="NCBI Taxonomy" id="2528245"/>
    <lineage>
        <taxon>Bacteria</taxon>
        <taxon>Pseudomonadati</taxon>
        <taxon>Pseudomonadota</taxon>
        <taxon>Alphaproteobacteria</taxon>
        <taxon>Hyphomicrobiales</taxon>
        <taxon>Methylopilaceae</taxon>
        <taxon>Hansschlegelia</taxon>
    </lineage>
</organism>
<dbReference type="AlphaFoldDB" id="A0A4Q9GJH6"/>
<dbReference type="HAMAP" id="MF_00812">
    <property type="entry name" value="Thiopur_methtran"/>
    <property type="match status" value="1"/>
</dbReference>
<dbReference type="GO" id="GO:0005737">
    <property type="term" value="C:cytoplasm"/>
    <property type="evidence" value="ECO:0007669"/>
    <property type="project" value="UniProtKB-SubCell"/>
</dbReference>
<keyword evidence="5 9" id="KW-0963">Cytoplasm</keyword>
<dbReference type="Gene3D" id="3.40.50.150">
    <property type="entry name" value="Vaccinia Virus protein VP39"/>
    <property type="match status" value="1"/>
</dbReference>
<evidence type="ECO:0000256" key="6">
    <source>
        <dbReference type="ARBA" id="ARBA00022603"/>
    </source>
</evidence>
<evidence type="ECO:0000313" key="11">
    <source>
        <dbReference type="Proteomes" id="UP000291613"/>
    </source>
</evidence>
<dbReference type="Pfam" id="PF05724">
    <property type="entry name" value="TPMT"/>
    <property type="match status" value="1"/>
</dbReference>
<comment type="caution">
    <text evidence="10">The sequence shown here is derived from an EMBL/GenBank/DDBJ whole genome shotgun (WGS) entry which is preliminary data.</text>
</comment>
<dbReference type="NCBIfam" id="NF009732">
    <property type="entry name" value="PRK13255.1"/>
    <property type="match status" value="1"/>
</dbReference>
<dbReference type="Proteomes" id="UP000291613">
    <property type="component" value="Unassembled WGS sequence"/>
</dbReference>
<dbReference type="PANTHER" id="PTHR10259">
    <property type="entry name" value="THIOPURINE S-METHYLTRANSFERASE"/>
    <property type="match status" value="1"/>
</dbReference>
<dbReference type="InterPro" id="IPR025835">
    <property type="entry name" value="Thiopurine_S-MeTrfase"/>
</dbReference>
<dbReference type="OrthoDB" id="9778208at2"/>
<dbReference type="PROSITE" id="PS51585">
    <property type="entry name" value="SAM_MT_TPMT"/>
    <property type="match status" value="1"/>
</dbReference>
<dbReference type="EMBL" id="SIUB01000002">
    <property type="protein sequence ID" value="TBN54469.1"/>
    <property type="molecule type" value="Genomic_DNA"/>
</dbReference>
<dbReference type="PANTHER" id="PTHR10259:SF11">
    <property type="entry name" value="THIOPURINE S-METHYLTRANSFERASE"/>
    <property type="match status" value="1"/>
</dbReference>
<comment type="catalytic activity">
    <reaction evidence="1 9">
        <text>S-adenosyl-L-methionine + a thiopurine = S-adenosyl-L-homocysteine + a thiopurine S-methylether.</text>
        <dbReference type="EC" id="2.1.1.67"/>
    </reaction>
</comment>
<evidence type="ECO:0000256" key="3">
    <source>
        <dbReference type="ARBA" id="ARBA00008145"/>
    </source>
</evidence>
<dbReference type="GO" id="GO:0008119">
    <property type="term" value="F:thiopurine S-methyltransferase activity"/>
    <property type="evidence" value="ECO:0007669"/>
    <property type="project" value="UniProtKB-UniRule"/>
</dbReference>
<dbReference type="SUPFAM" id="SSF53335">
    <property type="entry name" value="S-adenosyl-L-methionine-dependent methyltransferases"/>
    <property type="match status" value="1"/>
</dbReference>
<comment type="subcellular location">
    <subcellularLocation>
        <location evidence="2 9">Cytoplasm</location>
    </subcellularLocation>
</comment>